<feature type="region of interest" description="Disordered" evidence="1">
    <location>
        <begin position="74"/>
        <end position="117"/>
    </location>
</feature>
<reference evidence="3 4" key="1">
    <citation type="submission" date="2017-05" db="EMBL/GenBank/DDBJ databases">
        <title>Genomic insights into alkan degradation activity of Oleiphilus messinensis.</title>
        <authorList>
            <person name="Kozyavkin S.A."/>
            <person name="Slesarev A.I."/>
            <person name="Golyshin P.N."/>
            <person name="Korzhenkov A."/>
            <person name="Golyshina O.N."/>
            <person name="Toshchakov S.V."/>
        </authorList>
    </citation>
    <scope>NUCLEOTIDE SEQUENCE [LARGE SCALE GENOMIC DNA]</scope>
    <source>
        <strain evidence="3 4">ME102</strain>
    </source>
</reference>
<dbReference type="SUPFAM" id="SSF74653">
    <property type="entry name" value="TolA/TonB C-terminal domain"/>
    <property type="match status" value="1"/>
</dbReference>
<feature type="compositionally biased region" description="Basic and acidic residues" evidence="1">
    <location>
        <begin position="78"/>
        <end position="99"/>
    </location>
</feature>
<feature type="compositionally biased region" description="Pro residues" evidence="1">
    <location>
        <begin position="102"/>
        <end position="112"/>
    </location>
</feature>
<dbReference type="Gene3D" id="3.30.1150.10">
    <property type="match status" value="1"/>
</dbReference>
<organism evidence="3 4">
    <name type="scientific">Oleiphilus messinensis</name>
    <dbReference type="NCBI Taxonomy" id="141451"/>
    <lineage>
        <taxon>Bacteria</taxon>
        <taxon>Pseudomonadati</taxon>
        <taxon>Pseudomonadota</taxon>
        <taxon>Gammaproteobacteria</taxon>
        <taxon>Oceanospirillales</taxon>
        <taxon>Oleiphilaceae</taxon>
        <taxon>Oleiphilus</taxon>
    </lineage>
</organism>
<evidence type="ECO:0000313" key="3">
    <source>
        <dbReference type="EMBL" id="ARU57035.1"/>
    </source>
</evidence>
<dbReference type="KEGG" id="ome:OLMES_2991"/>
<evidence type="ECO:0000256" key="2">
    <source>
        <dbReference type="SAM" id="Phobius"/>
    </source>
</evidence>
<feature type="region of interest" description="Disordered" evidence="1">
    <location>
        <begin position="250"/>
        <end position="298"/>
    </location>
</feature>
<feature type="compositionally biased region" description="Polar residues" evidence="1">
    <location>
        <begin position="254"/>
        <end position="270"/>
    </location>
</feature>
<protein>
    <submittedName>
        <fullName evidence="3">Uncharacterized protein</fullName>
    </submittedName>
</protein>
<proteinExistence type="predicted"/>
<gene>
    <name evidence="3" type="ORF">OLMES_2991</name>
</gene>
<accession>A0A1Y0IC43</accession>
<evidence type="ECO:0000256" key="1">
    <source>
        <dbReference type="SAM" id="MobiDB-lite"/>
    </source>
</evidence>
<keyword evidence="2" id="KW-1133">Transmembrane helix</keyword>
<evidence type="ECO:0000313" key="4">
    <source>
        <dbReference type="Proteomes" id="UP000196027"/>
    </source>
</evidence>
<sequence>MLAIKSLVSTKNRKHGFSRERRVNSLRPLQVFIVVSVLVNLLVSLWLTKQYQAYKNNATSNQEHTYQVTLNPQRVKKPQKEAVDTISEPESKPAVEHQAEPVPEPIPEPPSELEPLQQEQLVEEQHNPFHNANQNASTNTTVKEQSNLVSGKPFATEDYQASEASPANEVSKVEEVHSPLKHAGNDGAKSVSETETKVSRSDSFVDEDVANGTIDSTEIDVNPTDANSAEVLTTTNQASWRIDKNVNEEKIPAASQQKQVSASGRKSNPGSEIEALIRSGRERMDSTPQEFAETAKKPESKLKIPDEFREKMGNMELLDDVSLKETTVMEPYSQLEAKKLQMVNRYLEKMQKQIVARWKKPNKEFPKLRGIIKFQLDKNGYLEDADIFVGSGDVELDVSALDAVRSVIRYAVPENQSIVNRYYRSLKWYFSSHEREIEEMVFVEEIEH</sequence>
<dbReference type="EMBL" id="CP021425">
    <property type="protein sequence ID" value="ARU57035.1"/>
    <property type="molecule type" value="Genomic_DNA"/>
</dbReference>
<keyword evidence="4" id="KW-1185">Reference proteome</keyword>
<dbReference type="Proteomes" id="UP000196027">
    <property type="component" value="Chromosome"/>
</dbReference>
<keyword evidence="2" id="KW-0812">Transmembrane</keyword>
<feature type="transmembrane region" description="Helical" evidence="2">
    <location>
        <begin position="29"/>
        <end position="47"/>
    </location>
</feature>
<dbReference type="AlphaFoldDB" id="A0A1Y0IC43"/>
<feature type="region of interest" description="Disordered" evidence="1">
    <location>
        <begin position="158"/>
        <end position="227"/>
    </location>
</feature>
<keyword evidence="2" id="KW-0472">Membrane</keyword>
<name>A0A1Y0IC43_9GAMM</name>